<reference evidence="2 3" key="1">
    <citation type="submission" date="2018-03" db="EMBL/GenBank/DDBJ databases">
        <title>Genomic Encyclopedia of Type Strains, Phase III (KMG-III): the genomes of soil and plant-associated and newly described type strains.</title>
        <authorList>
            <person name="Whitman W."/>
        </authorList>
    </citation>
    <scope>NUCLEOTIDE SEQUENCE [LARGE SCALE GENOMIC DNA]</scope>
    <source>
        <strain evidence="2 3">CGMCC 4.7125</strain>
    </source>
</reference>
<dbReference type="Proteomes" id="UP000238362">
    <property type="component" value="Unassembled WGS sequence"/>
</dbReference>
<feature type="region of interest" description="Disordered" evidence="1">
    <location>
        <begin position="378"/>
        <end position="483"/>
    </location>
</feature>
<dbReference type="NCBIfam" id="NF038175">
    <property type="entry name" value="IniB_NTERM"/>
    <property type="match status" value="1"/>
</dbReference>
<gene>
    <name evidence="2" type="ORF">B0I33_111176</name>
</gene>
<evidence type="ECO:0000256" key="1">
    <source>
        <dbReference type="SAM" id="MobiDB-lite"/>
    </source>
</evidence>
<dbReference type="RefSeq" id="WP_106181321.1">
    <property type="nucleotide sequence ID" value="NZ_PVNH01000011.1"/>
</dbReference>
<sequence>MSEQTLHDFVLNLLNDATARSAFAEDPAQALAGAGLSDITAQDVQEVVPLVMEYADGSQLPDAGSLESALGELPAGAEGLEGAIQQLQSVAGAAGEGRSDADTGSFGFASHGSADGFGGTGSYTSDLFSAAGSLSGTTESVSGAATATSDAGEFSAAGTGGADGVNVANHSESELTGVFSSEGGASLESTGGAAGWDNALSNGSGSLDVSPEGGVGRLGFASDHGEGTAFGAASTEGVAGGAAAGAEGLAFEGSAAGSAETFAAGGSTETPFGTYGVEMSGDPTTPSMPEFDTTGDLAEALDSDALNRGSESAAGTIASFVSDSAPLGVPAMPSLPTPDAGSLPVDVPADVPADLPADVPAGLPNVGDVADARSLPTEAPADLPANVPADLPADVPGDLPVDLPTELPTDIPGGLSDLPVANPLPAPQDLPGAEQVTEGLQSNPVTDAVGSSPLGGLSAQGLGQPSAEGEASQESSGSFDLGM</sequence>
<keyword evidence="3" id="KW-1185">Reference proteome</keyword>
<dbReference type="OrthoDB" id="3403955at2"/>
<dbReference type="AlphaFoldDB" id="A0A2T0LNA5"/>
<dbReference type="EMBL" id="PVNH01000011">
    <property type="protein sequence ID" value="PRX44663.1"/>
    <property type="molecule type" value="Genomic_DNA"/>
</dbReference>
<evidence type="ECO:0000313" key="2">
    <source>
        <dbReference type="EMBL" id="PRX44663.1"/>
    </source>
</evidence>
<dbReference type="InterPro" id="IPR049709">
    <property type="entry name" value="IniB-like_N"/>
</dbReference>
<organism evidence="2 3">
    <name type="scientific">Prauserella shujinwangii</name>
    <dbReference type="NCBI Taxonomy" id="1453103"/>
    <lineage>
        <taxon>Bacteria</taxon>
        <taxon>Bacillati</taxon>
        <taxon>Actinomycetota</taxon>
        <taxon>Actinomycetes</taxon>
        <taxon>Pseudonocardiales</taxon>
        <taxon>Pseudonocardiaceae</taxon>
        <taxon>Prauserella</taxon>
    </lineage>
</organism>
<accession>A0A2T0LNA5</accession>
<proteinExistence type="predicted"/>
<feature type="compositionally biased region" description="Low complexity" evidence="1">
    <location>
        <begin position="466"/>
        <end position="483"/>
    </location>
</feature>
<feature type="region of interest" description="Disordered" evidence="1">
    <location>
        <begin position="331"/>
        <end position="351"/>
    </location>
</feature>
<protein>
    <submittedName>
        <fullName evidence="2">Uncharacterized protein</fullName>
    </submittedName>
</protein>
<name>A0A2T0LNA5_9PSEU</name>
<evidence type="ECO:0000313" key="3">
    <source>
        <dbReference type="Proteomes" id="UP000238362"/>
    </source>
</evidence>
<comment type="caution">
    <text evidence="2">The sequence shown here is derived from an EMBL/GenBank/DDBJ whole genome shotgun (WGS) entry which is preliminary data.</text>
</comment>